<protein>
    <submittedName>
        <fullName evidence="3">Zf-HC2 domain-containing protein</fullName>
    </submittedName>
</protein>
<dbReference type="Proteomes" id="UP001356095">
    <property type="component" value="Unassembled WGS sequence"/>
</dbReference>
<reference evidence="3 4" key="1">
    <citation type="submission" date="2023-08" db="EMBL/GenBank/DDBJ databases">
        <authorList>
            <person name="Girao M."/>
            <person name="Carvalho M.F."/>
        </authorList>
    </citation>
    <scope>NUCLEOTIDE SEQUENCE [LARGE SCALE GENOMIC DNA]</scope>
    <source>
        <strain evidence="3 4">CT-R113</strain>
    </source>
</reference>
<feature type="compositionally biased region" description="Basic and acidic residues" evidence="1">
    <location>
        <begin position="140"/>
        <end position="155"/>
    </location>
</feature>
<feature type="region of interest" description="Disordered" evidence="1">
    <location>
        <begin position="119"/>
        <end position="155"/>
    </location>
</feature>
<gene>
    <name evidence="3" type="ORF">Q8791_27880</name>
</gene>
<accession>A0ABU7KFQ7</accession>
<evidence type="ECO:0000313" key="3">
    <source>
        <dbReference type="EMBL" id="MEE2041048.1"/>
    </source>
</evidence>
<evidence type="ECO:0000256" key="1">
    <source>
        <dbReference type="SAM" id="MobiDB-lite"/>
    </source>
</evidence>
<dbReference type="RefSeq" id="WP_330094846.1">
    <property type="nucleotide sequence ID" value="NZ_JAUZMY010000040.1"/>
</dbReference>
<dbReference type="EMBL" id="JAUZMY010000040">
    <property type="protein sequence ID" value="MEE2041048.1"/>
    <property type="molecule type" value="Genomic_DNA"/>
</dbReference>
<name>A0ABU7KFQ7_9ACTN</name>
<feature type="domain" description="Putative zinc-finger" evidence="2">
    <location>
        <begin position="6"/>
        <end position="35"/>
    </location>
</feature>
<dbReference type="InterPro" id="IPR027383">
    <property type="entry name" value="Znf_put"/>
</dbReference>
<comment type="caution">
    <text evidence="3">The sequence shown here is derived from an EMBL/GenBank/DDBJ whole genome shotgun (WGS) entry which is preliminary data.</text>
</comment>
<evidence type="ECO:0000259" key="2">
    <source>
        <dbReference type="Pfam" id="PF13490"/>
    </source>
</evidence>
<evidence type="ECO:0000313" key="4">
    <source>
        <dbReference type="Proteomes" id="UP001356095"/>
    </source>
</evidence>
<organism evidence="3 4">
    <name type="scientific">Nocardiopsis codii</name>
    <dbReference type="NCBI Taxonomy" id="3065942"/>
    <lineage>
        <taxon>Bacteria</taxon>
        <taxon>Bacillati</taxon>
        <taxon>Actinomycetota</taxon>
        <taxon>Actinomycetes</taxon>
        <taxon>Streptosporangiales</taxon>
        <taxon>Nocardiopsidaceae</taxon>
        <taxon>Nocardiopsis</taxon>
    </lineage>
</organism>
<feature type="region of interest" description="Disordered" evidence="1">
    <location>
        <begin position="52"/>
        <end position="106"/>
    </location>
</feature>
<feature type="compositionally biased region" description="Low complexity" evidence="1">
    <location>
        <begin position="121"/>
        <end position="139"/>
    </location>
</feature>
<keyword evidence="4" id="KW-1185">Reference proteome</keyword>
<dbReference type="Pfam" id="PF13490">
    <property type="entry name" value="zf-HC2"/>
    <property type="match status" value="1"/>
</dbReference>
<proteinExistence type="predicted"/>
<feature type="region of interest" description="Disordered" evidence="1">
    <location>
        <begin position="212"/>
        <end position="240"/>
    </location>
</feature>
<sequence>MDHLGERLSALVDGELGAVEHESALIHLAKCESCRFEADMTRRLKRRLNGLREPEPDLDFMGRLTSLSRDPGPGGRGPSEPPPGGAGFGVRPPLGSSRPLGGFPGGGALTAESAVAAARSGPGVTGAPAATTLTGPVRSQRSDRPARRRGGDRLSHLIPAFPGGRYAVAGFAVATALLGTAFVAGGDAQDAPVVEPRLSDYAVEHAVTSRQIPVVQTQPSEARPVGTENPIGYGSTETTR</sequence>